<evidence type="ECO:0000313" key="2">
    <source>
        <dbReference type="Proteomes" id="UP000046187"/>
    </source>
</evidence>
<dbReference type="Proteomes" id="UP000046187">
    <property type="component" value="Unassembled WGS sequence"/>
</dbReference>
<evidence type="ECO:0008006" key="3">
    <source>
        <dbReference type="Google" id="ProtNLM"/>
    </source>
</evidence>
<dbReference type="EMBL" id="CXOI01000060">
    <property type="protein sequence ID" value="CTP91525.1"/>
    <property type="molecule type" value="Genomic_DNA"/>
</dbReference>
<reference evidence="2" key="1">
    <citation type="submission" date="2015-07" db="EMBL/GenBank/DDBJ databases">
        <authorList>
            <person name="Wibberg D."/>
        </authorList>
    </citation>
    <scope>NUCLEOTIDE SEQUENCE [LARGE SCALE GENOMIC DNA]</scope>
</reference>
<protein>
    <recommendedName>
        <fullName evidence="3">NERD domain-containing protein</fullName>
    </recommendedName>
</protein>
<evidence type="ECO:0000313" key="1">
    <source>
        <dbReference type="EMBL" id="CTP91525.1"/>
    </source>
</evidence>
<name>A0A0K3A7T3_9XANT</name>
<gene>
    <name evidence="1" type="ORF">XTALMG727_3462</name>
</gene>
<proteinExistence type="predicted"/>
<organism evidence="1 2">
    <name type="scientific">Xanthomonas graminis pv. arrhenatheri LMG 727</name>
    <dbReference type="NCBI Taxonomy" id="1195923"/>
    <lineage>
        <taxon>Bacteria</taxon>
        <taxon>Pseudomonadati</taxon>
        <taxon>Pseudomonadota</taxon>
        <taxon>Gammaproteobacteria</taxon>
        <taxon>Lysobacterales</taxon>
        <taxon>Lysobacteraceae</taxon>
        <taxon>Xanthomonas</taxon>
        <taxon>Xanthomonas translucens group</taxon>
        <taxon>Xanthomonas graminis</taxon>
    </lineage>
</organism>
<accession>A0A0K3A7T3</accession>
<dbReference type="RefSeq" id="WP_155742858.1">
    <property type="nucleotide sequence ID" value="NZ_CXOI01000060.1"/>
</dbReference>
<dbReference type="AlphaFoldDB" id="A0A0K3A7T3"/>
<sequence>MVITLSYPALLPEIRHYPGGILPKRSPDGIGHLLIIKLPKEYILAAKLSGFIKMYLAPVEISGAKVVGLLTAFFDDHDEPLTLVTPLMDDDLSEDLFAALNSQNLSVHFFDEHSREHFVFKSKAIIPEASRQKISKKFLLKDSMQLGSLLDAIPHWFSLRTERDDLEAIVIEFSEMEFGDVAIQDLQPKSHQYHGARGYSHTQVERKEPGSYQEEDIIRCLSMCFEQKQIYHSPLRCHDKEEVCDILVVTRKRVLIVQAKDSPNTEAISHQKISRKRSNVMHALNKAIGQVKGALGYIQKFDHTLDFFIGDELHGVNIANKEKKTLIVVKELFNDQYFEYSPPLLQIMAEKNVDVVALDYPELYKYCAHLADEEEFFEAYDRVVETAKERGEYPRLRFGVPQ</sequence>
<keyword evidence="2" id="KW-1185">Reference proteome</keyword>